<accession>A0A1E7DNX7</accession>
<proteinExistence type="inferred from homology"/>
<evidence type="ECO:0000256" key="1">
    <source>
        <dbReference type="ARBA" id="ARBA00005568"/>
    </source>
</evidence>
<dbReference type="Gene3D" id="3.20.20.60">
    <property type="entry name" value="Phosphoenolpyruvate-binding domains"/>
    <property type="match status" value="1"/>
</dbReference>
<comment type="caution">
    <text evidence="5">The sequence shown here is derived from an EMBL/GenBank/DDBJ whole genome shotgun (WGS) entry which is preliminary data.</text>
</comment>
<protein>
    <submittedName>
        <fullName evidence="5">Siderophore biosynthesis protein SbnG</fullName>
    </submittedName>
</protein>
<dbReference type="GO" id="GO:0016832">
    <property type="term" value="F:aldehyde-lyase activity"/>
    <property type="evidence" value="ECO:0007669"/>
    <property type="project" value="TreeGrafter"/>
</dbReference>
<dbReference type="PANTHER" id="PTHR30502">
    <property type="entry name" value="2-KETO-3-DEOXY-L-RHAMNONATE ALDOLASE"/>
    <property type="match status" value="1"/>
</dbReference>
<dbReference type="AlphaFoldDB" id="A0A1E7DNX7"/>
<sequence>MRKNKLKEKISRNEPVFGLFVSIPHPIMVEMIGWAAFDFVIIDYEHASTNIETIEEMIRAAELHDLTPLVRIAKVDRTDILKILDCGAQGIVIPNVQSKQEINKAIEYACYHPIGMRSLNSGRPGAFAKYSLTEYIAKANEEIMIVPMIESEAGIAESETILSSPYISFVLEGAADLSQSLGVPWETDHPSVQANLERLFDVAKRHNVPYAVVSRSPDNHQKWVGKGAAIFVLGDERGTAFRAYMEKLKNYRQLTGGLHES</sequence>
<dbReference type="PANTHER" id="PTHR30502:SF0">
    <property type="entry name" value="PHOSPHOENOLPYRUVATE CARBOXYLASE FAMILY PROTEIN"/>
    <property type="match status" value="1"/>
</dbReference>
<evidence type="ECO:0000256" key="3">
    <source>
        <dbReference type="ARBA" id="ARBA00023239"/>
    </source>
</evidence>
<keyword evidence="6" id="KW-1185">Reference proteome</keyword>
<evidence type="ECO:0000313" key="6">
    <source>
        <dbReference type="Proteomes" id="UP000095658"/>
    </source>
</evidence>
<keyword evidence="2" id="KW-0479">Metal-binding</keyword>
<dbReference type="STRING" id="1714016.BA724_05710"/>
<dbReference type="GO" id="GO:0046872">
    <property type="term" value="F:metal ion binding"/>
    <property type="evidence" value="ECO:0007669"/>
    <property type="project" value="UniProtKB-KW"/>
</dbReference>
<dbReference type="EMBL" id="MAMP01000021">
    <property type="protein sequence ID" value="OES44771.1"/>
    <property type="molecule type" value="Genomic_DNA"/>
</dbReference>
<comment type="similarity">
    <text evidence="1">Belongs to the HpcH/HpaI aldolase family.</text>
</comment>
<dbReference type="InterPro" id="IPR005000">
    <property type="entry name" value="Aldolase/citrate-lyase_domain"/>
</dbReference>
<reference evidence="5 6" key="1">
    <citation type="submission" date="2016-06" db="EMBL/GenBank/DDBJ databases">
        <title>Domibacillus iocasae genome sequencing.</title>
        <authorList>
            <person name="Verma A."/>
            <person name="Pal Y."/>
            <person name="Ojha A.K."/>
            <person name="Krishnamurthi S."/>
        </authorList>
    </citation>
    <scope>NUCLEOTIDE SEQUENCE [LARGE SCALE GENOMIC DNA]</scope>
    <source>
        <strain evidence="5 6">DSM 29979</strain>
    </source>
</reference>
<keyword evidence="3" id="KW-0456">Lyase</keyword>
<dbReference type="OrthoDB" id="86160at2"/>
<evidence type="ECO:0000256" key="2">
    <source>
        <dbReference type="ARBA" id="ARBA00022723"/>
    </source>
</evidence>
<evidence type="ECO:0000259" key="4">
    <source>
        <dbReference type="Pfam" id="PF03328"/>
    </source>
</evidence>
<organism evidence="5 6">
    <name type="scientific">Domibacillus iocasae</name>
    <dbReference type="NCBI Taxonomy" id="1714016"/>
    <lineage>
        <taxon>Bacteria</taxon>
        <taxon>Bacillati</taxon>
        <taxon>Bacillota</taxon>
        <taxon>Bacilli</taxon>
        <taxon>Bacillales</taxon>
        <taxon>Bacillaceae</taxon>
        <taxon>Domibacillus</taxon>
    </lineage>
</organism>
<dbReference type="InterPro" id="IPR040442">
    <property type="entry name" value="Pyrv_kinase-like_dom_sf"/>
</dbReference>
<feature type="domain" description="HpcH/HpaI aldolase/citrate lyase" evidence="4">
    <location>
        <begin position="17"/>
        <end position="237"/>
    </location>
</feature>
<dbReference type="SUPFAM" id="SSF51621">
    <property type="entry name" value="Phosphoenolpyruvate/pyruvate domain"/>
    <property type="match status" value="1"/>
</dbReference>
<dbReference type="InterPro" id="IPR050251">
    <property type="entry name" value="HpcH-HpaI_aldolase"/>
</dbReference>
<name>A0A1E7DNX7_9BACI</name>
<dbReference type="Pfam" id="PF03328">
    <property type="entry name" value="HpcH_HpaI"/>
    <property type="match status" value="1"/>
</dbReference>
<dbReference type="InterPro" id="IPR015813">
    <property type="entry name" value="Pyrv/PenolPyrv_kinase-like_dom"/>
</dbReference>
<dbReference type="RefSeq" id="WP_069938394.1">
    <property type="nucleotide sequence ID" value="NZ_MAMP01000021.1"/>
</dbReference>
<dbReference type="Proteomes" id="UP000095658">
    <property type="component" value="Unassembled WGS sequence"/>
</dbReference>
<dbReference type="GO" id="GO:0005737">
    <property type="term" value="C:cytoplasm"/>
    <property type="evidence" value="ECO:0007669"/>
    <property type="project" value="TreeGrafter"/>
</dbReference>
<gene>
    <name evidence="5" type="ORF">BA724_05710</name>
</gene>
<evidence type="ECO:0000313" key="5">
    <source>
        <dbReference type="EMBL" id="OES44771.1"/>
    </source>
</evidence>